<evidence type="ECO:0000313" key="2">
    <source>
        <dbReference type="EMBL" id="KAH3829775.1"/>
    </source>
</evidence>
<dbReference type="EMBL" id="JAIWYP010000004">
    <property type="protein sequence ID" value="KAH3829775.1"/>
    <property type="molecule type" value="Genomic_DNA"/>
</dbReference>
<protein>
    <submittedName>
        <fullName evidence="2">Uncharacterized protein</fullName>
    </submittedName>
</protein>
<proteinExistence type="predicted"/>
<evidence type="ECO:0000256" key="1">
    <source>
        <dbReference type="SAM" id="MobiDB-lite"/>
    </source>
</evidence>
<keyword evidence="3" id="KW-1185">Reference proteome</keyword>
<dbReference type="AlphaFoldDB" id="A0A9D4JYT3"/>
<organism evidence="2 3">
    <name type="scientific">Dreissena polymorpha</name>
    <name type="common">Zebra mussel</name>
    <name type="synonym">Mytilus polymorpha</name>
    <dbReference type="NCBI Taxonomy" id="45954"/>
    <lineage>
        <taxon>Eukaryota</taxon>
        <taxon>Metazoa</taxon>
        <taxon>Spiralia</taxon>
        <taxon>Lophotrochozoa</taxon>
        <taxon>Mollusca</taxon>
        <taxon>Bivalvia</taxon>
        <taxon>Autobranchia</taxon>
        <taxon>Heteroconchia</taxon>
        <taxon>Euheterodonta</taxon>
        <taxon>Imparidentia</taxon>
        <taxon>Neoheterodontei</taxon>
        <taxon>Myida</taxon>
        <taxon>Dreissenoidea</taxon>
        <taxon>Dreissenidae</taxon>
        <taxon>Dreissena</taxon>
    </lineage>
</organism>
<reference evidence="2" key="1">
    <citation type="journal article" date="2019" name="bioRxiv">
        <title>The Genome of the Zebra Mussel, Dreissena polymorpha: A Resource for Invasive Species Research.</title>
        <authorList>
            <person name="McCartney M.A."/>
            <person name="Auch B."/>
            <person name="Kono T."/>
            <person name="Mallez S."/>
            <person name="Zhang Y."/>
            <person name="Obille A."/>
            <person name="Becker A."/>
            <person name="Abrahante J.E."/>
            <person name="Garbe J."/>
            <person name="Badalamenti J.P."/>
            <person name="Herman A."/>
            <person name="Mangelson H."/>
            <person name="Liachko I."/>
            <person name="Sullivan S."/>
            <person name="Sone E.D."/>
            <person name="Koren S."/>
            <person name="Silverstein K.A.T."/>
            <person name="Beckman K.B."/>
            <person name="Gohl D.M."/>
        </authorList>
    </citation>
    <scope>NUCLEOTIDE SEQUENCE</scope>
    <source>
        <strain evidence="2">Duluth1</strain>
        <tissue evidence="2">Whole animal</tissue>
    </source>
</reference>
<comment type="caution">
    <text evidence="2">The sequence shown here is derived from an EMBL/GenBank/DDBJ whole genome shotgun (WGS) entry which is preliminary data.</text>
</comment>
<dbReference type="Proteomes" id="UP000828390">
    <property type="component" value="Unassembled WGS sequence"/>
</dbReference>
<feature type="region of interest" description="Disordered" evidence="1">
    <location>
        <begin position="1"/>
        <end position="32"/>
    </location>
</feature>
<name>A0A9D4JYT3_DREPO</name>
<feature type="compositionally biased region" description="Acidic residues" evidence="1">
    <location>
        <begin position="15"/>
        <end position="32"/>
    </location>
</feature>
<accession>A0A9D4JYT3</accession>
<evidence type="ECO:0000313" key="3">
    <source>
        <dbReference type="Proteomes" id="UP000828390"/>
    </source>
</evidence>
<reference evidence="2" key="2">
    <citation type="submission" date="2020-11" db="EMBL/GenBank/DDBJ databases">
        <authorList>
            <person name="McCartney M.A."/>
            <person name="Auch B."/>
            <person name="Kono T."/>
            <person name="Mallez S."/>
            <person name="Becker A."/>
            <person name="Gohl D.M."/>
            <person name="Silverstein K.A.T."/>
            <person name="Koren S."/>
            <person name="Bechman K.B."/>
            <person name="Herman A."/>
            <person name="Abrahante J.E."/>
            <person name="Garbe J."/>
        </authorList>
    </citation>
    <scope>NUCLEOTIDE SEQUENCE</scope>
    <source>
        <strain evidence="2">Duluth1</strain>
        <tissue evidence="2">Whole animal</tissue>
    </source>
</reference>
<gene>
    <name evidence="2" type="ORF">DPMN_103003</name>
</gene>
<sequence length="57" mass="6542">MSANTAISSLCLLTEELDETDDEDDEEPDEELSQMLFQGQEHDILRWLAEWSNDLLG</sequence>